<dbReference type="AlphaFoldDB" id="A0A7N0URE7"/>
<dbReference type="InterPro" id="IPR023213">
    <property type="entry name" value="CAT-like_dom_sf"/>
</dbReference>
<comment type="similarity">
    <text evidence="1">Belongs to the plant acyltransferase family.</text>
</comment>
<reference evidence="2" key="1">
    <citation type="submission" date="2021-01" db="UniProtKB">
        <authorList>
            <consortium name="EnsemblPlants"/>
        </authorList>
    </citation>
    <scope>IDENTIFICATION</scope>
</reference>
<name>A0A7N0URE7_KALFE</name>
<dbReference type="EnsemblPlants" id="Kaladp0076s0414.1.v1.1">
    <property type="protein sequence ID" value="Kaladp0076s0414.1.v1.1"/>
    <property type="gene ID" value="Kaladp0076s0414.v1.1"/>
</dbReference>
<dbReference type="PANTHER" id="PTHR31642">
    <property type="entry name" value="TRICHOTHECENE 3-O-ACETYLTRANSFERASE"/>
    <property type="match status" value="1"/>
</dbReference>
<dbReference type="Gene3D" id="3.30.559.10">
    <property type="entry name" value="Chloramphenicol acetyltransferase-like domain"/>
    <property type="match status" value="2"/>
</dbReference>
<accession>A0A7N0URE7</accession>
<protein>
    <recommendedName>
        <fullName evidence="4">Protein ECERIFERUM 26-like</fullName>
    </recommendedName>
</protein>
<dbReference type="OMA" id="WVTANNC"/>
<organism evidence="2 3">
    <name type="scientific">Kalanchoe fedtschenkoi</name>
    <name type="common">Lavender scallops</name>
    <name type="synonym">South American air plant</name>
    <dbReference type="NCBI Taxonomy" id="63787"/>
    <lineage>
        <taxon>Eukaryota</taxon>
        <taxon>Viridiplantae</taxon>
        <taxon>Streptophyta</taxon>
        <taxon>Embryophyta</taxon>
        <taxon>Tracheophyta</taxon>
        <taxon>Spermatophyta</taxon>
        <taxon>Magnoliopsida</taxon>
        <taxon>eudicotyledons</taxon>
        <taxon>Gunneridae</taxon>
        <taxon>Pentapetalae</taxon>
        <taxon>Saxifragales</taxon>
        <taxon>Crassulaceae</taxon>
        <taxon>Kalanchoe</taxon>
    </lineage>
</organism>
<proteinExistence type="inferred from homology"/>
<keyword evidence="3" id="KW-1185">Reference proteome</keyword>
<evidence type="ECO:0000313" key="2">
    <source>
        <dbReference type="EnsemblPlants" id="Kaladp0076s0414.1.v1.1"/>
    </source>
</evidence>
<dbReference type="Pfam" id="PF02458">
    <property type="entry name" value="Transferase"/>
    <property type="match status" value="1"/>
</dbReference>
<dbReference type="InterPro" id="IPR050317">
    <property type="entry name" value="Plant_Fungal_Acyltransferase"/>
</dbReference>
<evidence type="ECO:0000256" key="1">
    <source>
        <dbReference type="ARBA" id="ARBA00009861"/>
    </source>
</evidence>
<dbReference type="Gramene" id="Kaladp0076s0414.1.v1.1">
    <property type="protein sequence ID" value="Kaladp0076s0414.1.v1.1"/>
    <property type="gene ID" value="Kaladp0076s0414.v1.1"/>
</dbReference>
<sequence length="440" mass="48535">MVSSDLVYGFRLSSVGPANVTGTDVVYEPSSLDQAMRLHYLRQVCYFKMDSTGADYQQPSQQMTLIYKIKETMFVWLNQYFMVNGRFRRSDAGWPFIKCNDCGTRFIEAKSPKTLDEWLDMTRESSSLHKLVVPDKIIGPEPLFSPPVLLQFTWFKCGGLALGLSWAHILGDPFTATDFLNMCGLLFSGHKPNQIPSFPKVNTLLPRSDTPNPSAHLPASLKRVDPVGDNWFGARNDCKMDAHSFHISPTQLADLQSQFLSNIVASEIPAFDLLSAVFWKSIAMVRDGMKAGVNTVTVCRKGARKMYSMNNSLIITTADASPAVSKMGVGEIAKLMGEEAEDDADKIEAAIDGENGLGDFVVYGGNLTFVKLDDAELYGMELKGEKPVYVDYLIDGVAENGAVLVLPMGGVAEGRVVKAILPEEEVARLKTVMKKQWSIV</sequence>
<evidence type="ECO:0000313" key="3">
    <source>
        <dbReference type="Proteomes" id="UP000594263"/>
    </source>
</evidence>
<evidence type="ECO:0008006" key="4">
    <source>
        <dbReference type="Google" id="ProtNLM"/>
    </source>
</evidence>
<dbReference type="PANTHER" id="PTHR31642:SF115">
    <property type="entry name" value="PROTEIN ECERIFERUM 26-LIKE"/>
    <property type="match status" value="1"/>
</dbReference>
<dbReference type="GO" id="GO:0016747">
    <property type="term" value="F:acyltransferase activity, transferring groups other than amino-acyl groups"/>
    <property type="evidence" value="ECO:0007669"/>
    <property type="project" value="TreeGrafter"/>
</dbReference>
<dbReference type="Proteomes" id="UP000594263">
    <property type="component" value="Unplaced"/>
</dbReference>